<evidence type="ECO:0000313" key="3">
    <source>
        <dbReference type="Proteomes" id="UP001596516"/>
    </source>
</evidence>
<dbReference type="Pfam" id="PF24891">
    <property type="entry name" value="DUF7742"/>
    <property type="match status" value="1"/>
</dbReference>
<organism evidence="2 3">
    <name type="scientific">Plastorhodobacter daqingensis</name>
    <dbReference type="NCBI Taxonomy" id="1387281"/>
    <lineage>
        <taxon>Bacteria</taxon>
        <taxon>Pseudomonadati</taxon>
        <taxon>Pseudomonadota</taxon>
        <taxon>Alphaproteobacteria</taxon>
        <taxon>Rhodobacterales</taxon>
        <taxon>Paracoccaceae</taxon>
        <taxon>Plastorhodobacter</taxon>
    </lineage>
</organism>
<protein>
    <recommendedName>
        <fullName evidence="1">DUF7742 domain-containing protein</fullName>
    </recommendedName>
</protein>
<gene>
    <name evidence="2" type="ORF">ACFQXB_12355</name>
</gene>
<evidence type="ECO:0000313" key="2">
    <source>
        <dbReference type="EMBL" id="MFC7704989.1"/>
    </source>
</evidence>
<dbReference type="RefSeq" id="WP_377404073.1">
    <property type="nucleotide sequence ID" value="NZ_JBHTFQ010000006.1"/>
</dbReference>
<accession>A0ABW2UJV6</accession>
<evidence type="ECO:0000259" key="1">
    <source>
        <dbReference type="Pfam" id="PF24891"/>
    </source>
</evidence>
<dbReference type="Proteomes" id="UP001596516">
    <property type="component" value="Unassembled WGS sequence"/>
</dbReference>
<sequence>MGDAIAAARMLLPLPRHERAAMMDRLLYEAHLADCCRKRLGRSHATYGNGTLMDAAARYPRQDEPFLDDADYLDALLTVLSALRSRAGRAGRGSAFFRTCPLFPREAKVT</sequence>
<feature type="domain" description="DUF7742" evidence="1">
    <location>
        <begin position="1"/>
        <end position="83"/>
    </location>
</feature>
<comment type="caution">
    <text evidence="2">The sequence shown here is derived from an EMBL/GenBank/DDBJ whole genome shotgun (WGS) entry which is preliminary data.</text>
</comment>
<dbReference type="EMBL" id="JBHTFQ010000006">
    <property type="protein sequence ID" value="MFC7704989.1"/>
    <property type="molecule type" value="Genomic_DNA"/>
</dbReference>
<dbReference type="InterPro" id="IPR056644">
    <property type="entry name" value="DUF7742"/>
</dbReference>
<proteinExistence type="predicted"/>
<name>A0ABW2UJV6_9RHOB</name>
<keyword evidence="3" id="KW-1185">Reference proteome</keyword>
<reference evidence="3" key="1">
    <citation type="journal article" date="2019" name="Int. J. Syst. Evol. Microbiol.">
        <title>The Global Catalogue of Microorganisms (GCM) 10K type strain sequencing project: providing services to taxonomists for standard genome sequencing and annotation.</title>
        <authorList>
            <consortium name="The Broad Institute Genomics Platform"/>
            <consortium name="The Broad Institute Genome Sequencing Center for Infectious Disease"/>
            <person name="Wu L."/>
            <person name="Ma J."/>
        </authorList>
    </citation>
    <scope>NUCLEOTIDE SEQUENCE [LARGE SCALE GENOMIC DNA]</scope>
    <source>
        <strain evidence="3">CGMCC 1.12750</strain>
    </source>
</reference>